<feature type="chain" id="PRO_5015602603" evidence="2">
    <location>
        <begin position="19"/>
        <end position="176"/>
    </location>
</feature>
<dbReference type="Proteomes" id="UP000243499">
    <property type="component" value="Chromosome 5"/>
</dbReference>
<name>A0A2S3HX62_9POAL</name>
<feature type="transmembrane region" description="Helical" evidence="1">
    <location>
        <begin position="141"/>
        <end position="162"/>
    </location>
</feature>
<evidence type="ECO:0000256" key="2">
    <source>
        <dbReference type="SAM" id="SignalP"/>
    </source>
</evidence>
<gene>
    <name evidence="3" type="ORF">PAHAL_5G446700</name>
</gene>
<proteinExistence type="predicted"/>
<keyword evidence="1" id="KW-0472">Membrane</keyword>
<evidence type="ECO:0000256" key="1">
    <source>
        <dbReference type="SAM" id="Phobius"/>
    </source>
</evidence>
<keyword evidence="1" id="KW-1133">Transmembrane helix</keyword>
<evidence type="ECO:0000313" key="3">
    <source>
        <dbReference type="EMBL" id="PAN31838.1"/>
    </source>
</evidence>
<dbReference type="Gramene" id="PAN31838">
    <property type="protein sequence ID" value="PAN31838"/>
    <property type="gene ID" value="PAHAL_5G446700"/>
</dbReference>
<organism evidence="3">
    <name type="scientific">Panicum hallii</name>
    <dbReference type="NCBI Taxonomy" id="206008"/>
    <lineage>
        <taxon>Eukaryota</taxon>
        <taxon>Viridiplantae</taxon>
        <taxon>Streptophyta</taxon>
        <taxon>Embryophyta</taxon>
        <taxon>Tracheophyta</taxon>
        <taxon>Spermatophyta</taxon>
        <taxon>Magnoliopsida</taxon>
        <taxon>Liliopsida</taxon>
        <taxon>Poales</taxon>
        <taxon>Poaceae</taxon>
        <taxon>PACMAD clade</taxon>
        <taxon>Panicoideae</taxon>
        <taxon>Panicodae</taxon>
        <taxon>Paniceae</taxon>
        <taxon>Panicinae</taxon>
        <taxon>Panicum</taxon>
        <taxon>Panicum sect. Panicum</taxon>
    </lineage>
</organism>
<accession>A0A2S3HX62</accession>
<keyword evidence="1" id="KW-0812">Transmembrane</keyword>
<feature type="signal peptide" evidence="2">
    <location>
        <begin position="1"/>
        <end position="18"/>
    </location>
</feature>
<keyword evidence="2" id="KW-0732">Signal</keyword>
<reference evidence="3" key="1">
    <citation type="submission" date="2018-04" db="EMBL/GenBank/DDBJ databases">
        <title>WGS assembly of Panicum hallii.</title>
        <authorList>
            <person name="Lovell J."/>
            <person name="Jenkins J."/>
            <person name="Lowry D."/>
            <person name="Mamidi S."/>
            <person name="Sreedasyam A."/>
            <person name="Weng X."/>
            <person name="Barry K."/>
            <person name="Bonette J."/>
            <person name="Campitelli B."/>
            <person name="Daum C."/>
            <person name="Gordon S."/>
            <person name="Gould B."/>
            <person name="Lipzen A."/>
            <person name="Macqueen A."/>
            <person name="Palacio-Mejia J."/>
            <person name="Plott C."/>
            <person name="Shakirov E."/>
            <person name="Shu S."/>
            <person name="Yoshinaga Y."/>
            <person name="Zane M."/>
            <person name="Rokhsar D."/>
            <person name="Grimwood J."/>
            <person name="Schmutz J."/>
            <person name="Juenger T."/>
        </authorList>
    </citation>
    <scope>NUCLEOTIDE SEQUENCE [LARGE SCALE GENOMIC DNA]</scope>
    <source>
        <strain evidence="3">FIL2</strain>
    </source>
</reference>
<sequence length="176" mass="20195">MFLLVLQCCIFALWSVDSGLYAVHYARAFDGEILCFQLKQPCESNLSEARAKNPYWLFTMFTMAGNVGYLPEDLFEVLGIYARLPIHTKFSLMLLSLVMCRLVCVGRLISLDLELGILLLLIFIICIWVYAMFPLHTNLPLVWLCALLRQCLLLIVGCKPYVCSKQFNLMSSLQFY</sequence>
<protein>
    <submittedName>
        <fullName evidence="3">Uncharacterized protein</fullName>
    </submittedName>
</protein>
<dbReference type="AlphaFoldDB" id="A0A2S3HX62"/>
<feature type="transmembrane region" description="Helical" evidence="1">
    <location>
        <begin position="116"/>
        <end position="135"/>
    </location>
</feature>
<dbReference type="EMBL" id="CM008050">
    <property type="protein sequence ID" value="PAN31838.1"/>
    <property type="molecule type" value="Genomic_DNA"/>
</dbReference>
<feature type="transmembrane region" description="Helical" evidence="1">
    <location>
        <begin position="90"/>
        <end position="109"/>
    </location>
</feature>